<dbReference type="Proteomes" id="UP000014139">
    <property type="component" value="Unassembled WGS sequence"/>
</dbReference>
<evidence type="ECO:0000259" key="4">
    <source>
        <dbReference type="PROSITE" id="PS50043"/>
    </source>
</evidence>
<accession>R1G522</accession>
<keyword evidence="6" id="KW-1185">Reference proteome</keyword>
<sequence>MDTSDTKEERRQLTPPERTVAALVSEGLTNQQVARRLNRSPHTVNFHLRNIFRKLGVRSRVELAAYVHRRLPR</sequence>
<name>R1G522_9PSEU</name>
<gene>
    <name evidence="5" type="ORF">H480_20839</name>
</gene>
<comment type="caution">
    <text evidence="5">The sequence shown here is derived from an EMBL/GenBank/DDBJ whole genome shotgun (WGS) entry which is preliminary data.</text>
</comment>
<dbReference type="AlphaFoldDB" id="R1G522"/>
<dbReference type="PATRIC" id="fig|1292037.4.peg.3950"/>
<evidence type="ECO:0000313" key="5">
    <source>
        <dbReference type="EMBL" id="EOD66573.1"/>
    </source>
</evidence>
<keyword evidence="1" id="KW-0805">Transcription regulation</keyword>
<evidence type="ECO:0000256" key="2">
    <source>
        <dbReference type="ARBA" id="ARBA00023125"/>
    </source>
</evidence>
<dbReference type="PRINTS" id="PR00038">
    <property type="entry name" value="HTHLUXR"/>
</dbReference>
<dbReference type="EMBL" id="AOUO01000298">
    <property type="protein sequence ID" value="EOD66573.1"/>
    <property type="molecule type" value="Genomic_DNA"/>
</dbReference>
<dbReference type="InterPro" id="IPR036388">
    <property type="entry name" value="WH-like_DNA-bd_sf"/>
</dbReference>
<dbReference type="InterPro" id="IPR016032">
    <property type="entry name" value="Sig_transdc_resp-reg_C-effctor"/>
</dbReference>
<reference evidence="5 6" key="1">
    <citation type="submission" date="2013-02" db="EMBL/GenBank/DDBJ databases">
        <title>Draft genome sequence of Amycolatopsis vancoresmycina strain DSM 44592T.</title>
        <authorList>
            <person name="Kumar S."/>
            <person name="Kaur N."/>
            <person name="Kaur C."/>
            <person name="Raghava G.P.S."/>
            <person name="Mayilraj S."/>
        </authorList>
    </citation>
    <scope>NUCLEOTIDE SEQUENCE [LARGE SCALE GENOMIC DNA]</scope>
    <source>
        <strain evidence="5 6">DSM 44592</strain>
    </source>
</reference>
<evidence type="ECO:0000256" key="3">
    <source>
        <dbReference type="ARBA" id="ARBA00023163"/>
    </source>
</evidence>
<dbReference type="PROSITE" id="PS00622">
    <property type="entry name" value="HTH_LUXR_1"/>
    <property type="match status" value="1"/>
</dbReference>
<feature type="domain" description="HTH luxR-type" evidence="4">
    <location>
        <begin position="6"/>
        <end position="71"/>
    </location>
</feature>
<dbReference type="eggNOG" id="COG2909">
    <property type="taxonomic scope" value="Bacteria"/>
</dbReference>
<dbReference type="SMART" id="SM00421">
    <property type="entry name" value="HTH_LUXR"/>
    <property type="match status" value="1"/>
</dbReference>
<dbReference type="PROSITE" id="PS50043">
    <property type="entry name" value="HTH_LUXR_2"/>
    <property type="match status" value="1"/>
</dbReference>
<evidence type="ECO:0000313" key="6">
    <source>
        <dbReference type="Proteomes" id="UP000014139"/>
    </source>
</evidence>
<dbReference type="SUPFAM" id="SSF46894">
    <property type="entry name" value="C-terminal effector domain of the bipartite response regulators"/>
    <property type="match status" value="1"/>
</dbReference>
<dbReference type="Gene3D" id="1.10.10.10">
    <property type="entry name" value="Winged helix-like DNA-binding domain superfamily/Winged helix DNA-binding domain"/>
    <property type="match status" value="1"/>
</dbReference>
<proteinExistence type="predicted"/>
<protein>
    <submittedName>
        <fullName evidence="5">Transcriptional regulator</fullName>
    </submittedName>
</protein>
<dbReference type="CDD" id="cd06170">
    <property type="entry name" value="LuxR_C_like"/>
    <property type="match status" value="1"/>
</dbReference>
<dbReference type="GO" id="GO:0003677">
    <property type="term" value="F:DNA binding"/>
    <property type="evidence" value="ECO:0007669"/>
    <property type="project" value="UniProtKB-KW"/>
</dbReference>
<keyword evidence="3" id="KW-0804">Transcription</keyword>
<dbReference type="GO" id="GO:0006355">
    <property type="term" value="P:regulation of DNA-templated transcription"/>
    <property type="evidence" value="ECO:0007669"/>
    <property type="project" value="InterPro"/>
</dbReference>
<keyword evidence="2" id="KW-0238">DNA-binding</keyword>
<evidence type="ECO:0000256" key="1">
    <source>
        <dbReference type="ARBA" id="ARBA00023015"/>
    </source>
</evidence>
<dbReference type="PANTHER" id="PTHR44688:SF16">
    <property type="entry name" value="DNA-BINDING TRANSCRIPTIONAL ACTIVATOR DEVR_DOSR"/>
    <property type="match status" value="1"/>
</dbReference>
<organism evidence="5 6">
    <name type="scientific">Amycolatopsis vancoresmycina DSM 44592</name>
    <dbReference type="NCBI Taxonomy" id="1292037"/>
    <lineage>
        <taxon>Bacteria</taxon>
        <taxon>Bacillati</taxon>
        <taxon>Actinomycetota</taxon>
        <taxon>Actinomycetes</taxon>
        <taxon>Pseudonocardiales</taxon>
        <taxon>Pseudonocardiaceae</taxon>
        <taxon>Amycolatopsis</taxon>
    </lineage>
</organism>
<dbReference type="Pfam" id="PF00196">
    <property type="entry name" value="GerE"/>
    <property type="match status" value="1"/>
</dbReference>
<dbReference type="InterPro" id="IPR000792">
    <property type="entry name" value="Tscrpt_reg_LuxR_C"/>
</dbReference>
<dbReference type="PANTHER" id="PTHR44688">
    <property type="entry name" value="DNA-BINDING TRANSCRIPTIONAL ACTIVATOR DEVR_DOSR"/>
    <property type="match status" value="1"/>
</dbReference>